<gene>
    <name evidence="1" type="ORF">HUJ06_024912</name>
</gene>
<organism evidence="1 2">
    <name type="scientific">Nelumbo nucifera</name>
    <name type="common">Sacred lotus</name>
    <dbReference type="NCBI Taxonomy" id="4432"/>
    <lineage>
        <taxon>Eukaryota</taxon>
        <taxon>Viridiplantae</taxon>
        <taxon>Streptophyta</taxon>
        <taxon>Embryophyta</taxon>
        <taxon>Tracheophyta</taxon>
        <taxon>Spermatophyta</taxon>
        <taxon>Magnoliopsida</taxon>
        <taxon>Proteales</taxon>
        <taxon>Nelumbonaceae</taxon>
        <taxon>Nelumbo</taxon>
    </lineage>
</organism>
<protein>
    <submittedName>
        <fullName evidence="1">Uncharacterized protein</fullName>
    </submittedName>
</protein>
<sequence length="60" mass="6843">MRDRLTLCIAVMSTTWRPRVLPPCLSSDVCLSLLDLQAQAGRTEDLDFYGNRKEDETVEI</sequence>
<comment type="caution">
    <text evidence="1">The sequence shown here is derived from an EMBL/GenBank/DDBJ whole genome shotgun (WGS) entry which is preliminary data.</text>
</comment>
<evidence type="ECO:0000313" key="2">
    <source>
        <dbReference type="Proteomes" id="UP000607653"/>
    </source>
</evidence>
<dbReference type="Proteomes" id="UP000607653">
    <property type="component" value="Unassembled WGS sequence"/>
</dbReference>
<evidence type="ECO:0000313" key="1">
    <source>
        <dbReference type="EMBL" id="DAD23449.1"/>
    </source>
</evidence>
<reference evidence="1 2" key="1">
    <citation type="journal article" date="2020" name="Mol. Biol. Evol.">
        <title>Distinct Expression and Methylation Patterns for Genes with Different Fates following a Single Whole-Genome Duplication in Flowering Plants.</title>
        <authorList>
            <person name="Shi T."/>
            <person name="Rahmani R.S."/>
            <person name="Gugger P.F."/>
            <person name="Wang M."/>
            <person name="Li H."/>
            <person name="Zhang Y."/>
            <person name="Li Z."/>
            <person name="Wang Q."/>
            <person name="Van de Peer Y."/>
            <person name="Marchal K."/>
            <person name="Chen J."/>
        </authorList>
    </citation>
    <scope>NUCLEOTIDE SEQUENCE [LARGE SCALE GENOMIC DNA]</scope>
    <source>
        <tissue evidence="1">Leaf</tissue>
    </source>
</reference>
<dbReference type="EMBL" id="DUZY01000001">
    <property type="protein sequence ID" value="DAD23449.1"/>
    <property type="molecule type" value="Genomic_DNA"/>
</dbReference>
<proteinExistence type="predicted"/>
<name>A0A822XWG3_NELNU</name>
<dbReference type="AlphaFoldDB" id="A0A822XWG3"/>
<keyword evidence="2" id="KW-1185">Reference proteome</keyword>
<accession>A0A822XWG3</accession>